<evidence type="ECO:0008006" key="3">
    <source>
        <dbReference type="Google" id="ProtNLM"/>
    </source>
</evidence>
<dbReference type="EMBL" id="JTEO01000006">
    <property type="protein sequence ID" value="MCQ6963483.1"/>
    <property type="molecule type" value="Genomic_DNA"/>
</dbReference>
<evidence type="ECO:0000313" key="2">
    <source>
        <dbReference type="Proteomes" id="UP001206983"/>
    </source>
</evidence>
<name>A0AAE3HCG6_9EURY</name>
<gene>
    <name evidence="1" type="ORF">PV02_10255</name>
</gene>
<keyword evidence="2" id="KW-1185">Reference proteome</keyword>
<accession>A0AAE3HCG6</accession>
<protein>
    <recommendedName>
        <fullName evidence="3">GIY-YIG domain-containing protein</fullName>
    </recommendedName>
</protein>
<dbReference type="AlphaFoldDB" id="A0AAE3HCG6"/>
<organism evidence="1 2">
    <name type="scientific">Methanolobus chelungpuianus</name>
    <dbReference type="NCBI Taxonomy" id="502115"/>
    <lineage>
        <taxon>Archaea</taxon>
        <taxon>Methanobacteriati</taxon>
        <taxon>Methanobacteriota</taxon>
        <taxon>Stenosarchaea group</taxon>
        <taxon>Methanomicrobia</taxon>
        <taxon>Methanosarcinales</taxon>
        <taxon>Methanosarcinaceae</taxon>
        <taxon>Methanolobus</taxon>
    </lineage>
</organism>
<reference evidence="1 2" key="1">
    <citation type="journal article" date="2011" name="Appl. Environ. Microbiol.">
        <title>Methanogenic archaea isolated from Taiwan's Chelungpu fault.</title>
        <authorList>
            <person name="Wu S.Y."/>
            <person name="Lai M.C."/>
        </authorList>
    </citation>
    <scope>NUCLEOTIDE SEQUENCE [LARGE SCALE GENOMIC DNA]</scope>
    <source>
        <strain evidence="1 2">St545Mb</strain>
    </source>
</reference>
<sequence>MAGNDFTKWEKWVSRDNLADIEYPGIYCIALYKSDLSGQDFTWIREIIYVGMTNSRAGLKGRLKQFNSTINGKTRHGGADRFMYKYQDLQDLQNRLFVSVSPFNCDVKSNKPRDLRIMGEVAKFEYECFATYVEKFNCLPEFNDKEKSDKLSKK</sequence>
<dbReference type="RefSeq" id="WP_256623352.1">
    <property type="nucleotide sequence ID" value="NZ_JTEO01000006.1"/>
</dbReference>
<comment type="caution">
    <text evidence="1">The sequence shown here is derived from an EMBL/GenBank/DDBJ whole genome shotgun (WGS) entry which is preliminary data.</text>
</comment>
<dbReference type="Proteomes" id="UP001206983">
    <property type="component" value="Unassembled WGS sequence"/>
</dbReference>
<proteinExistence type="predicted"/>
<evidence type="ECO:0000313" key="1">
    <source>
        <dbReference type="EMBL" id="MCQ6963483.1"/>
    </source>
</evidence>